<keyword evidence="1" id="KW-0812">Transmembrane</keyword>
<dbReference type="AlphaFoldDB" id="A0A1I8F2J7"/>
<protein>
    <submittedName>
        <fullName evidence="3">Ion_trans domain-containing protein</fullName>
    </submittedName>
</protein>
<feature type="transmembrane region" description="Helical" evidence="1">
    <location>
        <begin position="175"/>
        <end position="199"/>
    </location>
</feature>
<keyword evidence="1" id="KW-0472">Membrane</keyword>
<proteinExistence type="predicted"/>
<accession>A0A1I8F2J7</accession>
<evidence type="ECO:0000256" key="1">
    <source>
        <dbReference type="SAM" id="Phobius"/>
    </source>
</evidence>
<keyword evidence="2" id="KW-1185">Reference proteome</keyword>
<reference evidence="3" key="1">
    <citation type="submission" date="2016-11" db="UniProtKB">
        <authorList>
            <consortium name="WormBaseParasite"/>
        </authorList>
    </citation>
    <scope>IDENTIFICATION</scope>
</reference>
<evidence type="ECO:0000313" key="3">
    <source>
        <dbReference type="WBParaSite" id="maker-unitig_15879-snap-gene-0.3-mRNA-1"/>
    </source>
</evidence>
<feature type="transmembrane region" description="Helical" evidence="1">
    <location>
        <begin position="104"/>
        <end position="122"/>
    </location>
</feature>
<name>A0A1I8F2J7_9PLAT</name>
<organism evidence="2 3">
    <name type="scientific">Macrostomum lignano</name>
    <dbReference type="NCBI Taxonomy" id="282301"/>
    <lineage>
        <taxon>Eukaryota</taxon>
        <taxon>Metazoa</taxon>
        <taxon>Spiralia</taxon>
        <taxon>Lophotrochozoa</taxon>
        <taxon>Platyhelminthes</taxon>
        <taxon>Rhabditophora</taxon>
        <taxon>Macrostomorpha</taxon>
        <taxon>Macrostomida</taxon>
        <taxon>Macrostomidae</taxon>
        <taxon>Macrostomum</taxon>
    </lineage>
</organism>
<dbReference type="Proteomes" id="UP000095280">
    <property type="component" value="Unplaced"/>
</dbReference>
<evidence type="ECO:0000313" key="2">
    <source>
        <dbReference type="Proteomes" id="UP000095280"/>
    </source>
</evidence>
<feature type="transmembrane region" description="Helical" evidence="1">
    <location>
        <begin position="275"/>
        <end position="296"/>
    </location>
</feature>
<keyword evidence="1" id="KW-1133">Transmembrane helix</keyword>
<sequence>DGSDGSCLFDRRHAGSEARSRRRCPLPAARTDYVDLAAGQPRETFCCHLCRDNCATPRGDPDAWKPEFSSGRVRIISSLWPERGDRGCGERLAKWLHSRRSACCCLRALSNAAFLWPAWLYVYERWREPRSHGAMMFLKLLLLFCGLSYSVQELQDVRSVKFVAGITKTTIMMDVIPFLIVNAFFLASFGILIVCLLFPSGHTYVQGNNYENPTRSEMLSTGSYITEVALCSAHFGEFGMDWLRQCQRDPPNSGQESERNCPHPLGNKIYTRAVLFVYLLIISIVLINVLIAKLSLTVGKEDERARVIWRSFRAQLLA</sequence>
<feature type="transmembrane region" description="Helical" evidence="1">
    <location>
        <begin position="134"/>
        <end position="154"/>
    </location>
</feature>
<dbReference type="WBParaSite" id="maker-unitig_15879-snap-gene-0.3-mRNA-1">
    <property type="protein sequence ID" value="maker-unitig_15879-snap-gene-0.3-mRNA-1"/>
    <property type="gene ID" value="maker-unitig_15879-snap-gene-0.3"/>
</dbReference>